<feature type="region of interest" description="Disordered" evidence="1">
    <location>
        <begin position="56"/>
        <end position="84"/>
    </location>
</feature>
<gene>
    <name evidence="2" type="ORF">HJG63_001730</name>
</gene>
<name>A0A7J8G5Q3_ROUAE</name>
<protein>
    <submittedName>
        <fullName evidence="2">Sperm-expressed protein 1</fullName>
    </submittedName>
</protein>
<feature type="compositionally biased region" description="Basic and acidic residues" evidence="1">
    <location>
        <begin position="56"/>
        <end position="83"/>
    </location>
</feature>
<evidence type="ECO:0000313" key="2">
    <source>
        <dbReference type="EMBL" id="KAF6454989.1"/>
    </source>
</evidence>
<sequence length="237" mass="26964">MEVCPYCKKPFKRLKSHLPYCKMIGPTIPTDQNVCHSKQTTLPRAKRMKSSIKDLVKAKERELGTKSEKRNTKSKEEKAEAHNHNRVPRVRTLMESEEQAFLEPESGRWPQAVLSACQQPLHSAQHHTSKSPCASQMDVADRKTLPSSLGLEWFPELYPGYLGLGLFPGKPQHWNPVVQKPQPISPHGERLSQGWIRCSASVKSGVGGISMLVTGYFVLCCSWSFKHLKLQRWHKER</sequence>
<dbReference type="PANTHER" id="PTHR16270">
    <property type="entry name" value="HYPOTHETICAL LOC287798"/>
    <property type="match status" value="1"/>
</dbReference>
<dbReference type="AlphaFoldDB" id="A0A7J8G5Q3"/>
<evidence type="ECO:0000313" key="3">
    <source>
        <dbReference type="Proteomes" id="UP000593571"/>
    </source>
</evidence>
<keyword evidence="3" id="KW-1185">Reference proteome</keyword>
<accession>A0A7J8G5Q3</accession>
<organism evidence="2 3">
    <name type="scientific">Rousettus aegyptiacus</name>
    <name type="common">Egyptian fruit bat</name>
    <name type="synonym">Pteropus aegyptiacus</name>
    <dbReference type="NCBI Taxonomy" id="9407"/>
    <lineage>
        <taxon>Eukaryota</taxon>
        <taxon>Metazoa</taxon>
        <taxon>Chordata</taxon>
        <taxon>Craniata</taxon>
        <taxon>Vertebrata</taxon>
        <taxon>Euteleostomi</taxon>
        <taxon>Mammalia</taxon>
        <taxon>Eutheria</taxon>
        <taxon>Laurasiatheria</taxon>
        <taxon>Chiroptera</taxon>
        <taxon>Yinpterochiroptera</taxon>
        <taxon>Pteropodoidea</taxon>
        <taxon>Pteropodidae</taxon>
        <taxon>Rousettinae</taxon>
        <taxon>Rousettus</taxon>
    </lineage>
</organism>
<reference evidence="2 3" key="1">
    <citation type="journal article" date="2020" name="Nature">
        <title>Six reference-quality genomes reveal evolution of bat adaptations.</title>
        <authorList>
            <person name="Jebb D."/>
            <person name="Huang Z."/>
            <person name="Pippel M."/>
            <person name="Hughes G.M."/>
            <person name="Lavrichenko K."/>
            <person name="Devanna P."/>
            <person name="Winkler S."/>
            <person name="Jermiin L.S."/>
            <person name="Skirmuntt E.C."/>
            <person name="Katzourakis A."/>
            <person name="Burkitt-Gray L."/>
            <person name="Ray D.A."/>
            <person name="Sullivan K.A.M."/>
            <person name="Roscito J.G."/>
            <person name="Kirilenko B.M."/>
            <person name="Davalos L.M."/>
            <person name="Corthals A.P."/>
            <person name="Power M.L."/>
            <person name="Jones G."/>
            <person name="Ransome R.D."/>
            <person name="Dechmann D.K.N."/>
            <person name="Locatelli A.G."/>
            <person name="Puechmaille S.J."/>
            <person name="Fedrigo O."/>
            <person name="Jarvis E.D."/>
            <person name="Hiller M."/>
            <person name="Vernes S.C."/>
            <person name="Myers E.W."/>
            <person name="Teeling E.C."/>
        </authorList>
    </citation>
    <scope>NUCLEOTIDE SEQUENCE [LARGE SCALE GENOMIC DNA]</scope>
    <source>
        <strain evidence="2">MRouAeg1</strain>
        <tissue evidence="2">Muscle</tissue>
    </source>
</reference>
<dbReference type="Proteomes" id="UP000593571">
    <property type="component" value="Unassembled WGS sequence"/>
</dbReference>
<proteinExistence type="predicted"/>
<comment type="caution">
    <text evidence="2">The sequence shown here is derived from an EMBL/GenBank/DDBJ whole genome shotgun (WGS) entry which is preliminary data.</text>
</comment>
<dbReference type="InterPro" id="IPR037694">
    <property type="entry name" value="MTNAP1"/>
</dbReference>
<dbReference type="EMBL" id="JACASE010000006">
    <property type="protein sequence ID" value="KAF6454989.1"/>
    <property type="molecule type" value="Genomic_DNA"/>
</dbReference>
<dbReference type="PANTHER" id="PTHR16270:SF5">
    <property type="entry name" value="HYPOTHETICAL LOC287798"/>
    <property type="match status" value="1"/>
</dbReference>
<evidence type="ECO:0000256" key="1">
    <source>
        <dbReference type="SAM" id="MobiDB-lite"/>
    </source>
</evidence>